<gene>
    <name evidence="1" type="ORF">ADL12_40195</name>
</gene>
<evidence type="ECO:0000313" key="1">
    <source>
        <dbReference type="EMBL" id="KUL23288.1"/>
    </source>
</evidence>
<protein>
    <submittedName>
        <fullName evidence="1">Uncharacterized protein</fullName>
    </submittedName>
</protein>
<dbReference type="AlphaFoldDB" id="A0A101JAM7"/>
<organism evidence="1 2">
    <name type="scientific">Streptomyces regalis</name>
    <dbReference type="NCBI Taxonomy" id="68262"/>
    <lineage>
        <taxon>Bacteria</taxon>
        <taxon>Bacillati</taxon>
        <taxon>Actinomycetota</taxon>
        <taxon>Actinomycetes</taxon>
        <taxon>Kitasatosporales</taxon>
        <taxon>Streptomycetaceae</taxon>
        <taxon>Streptomyces</taxon>
    </lineage>
</organism>
<proteinExistence type="predicted"/>
<accession>A0A101JAM7</accession>
<dbReference type="EMBL" id="LLZG01000388">
    <property type="protein sequence ID" value="KUL23288.1"/>
    <property type="molecule type" value="Genomic_DNA"/>
</dbReference>
<sequence length="74" mass="8373">MLPVDKHHWLQVSQQGALRESLHSIDIFDAQMLQYLNSSLELGIEFYNPSLFRKQYCGGVALIATIIFACCISV</sequence>
<comment type="caution">
    <text evidence="1">The sequence shown here is derived from an EMBL/GenBank/DDBJ whole genome shotgun (WGS) entry which is preliminary data.</text>
</comment>
<evidence type="ECO:0000313" key="2">
    <source>
        <dbReference type="Proteomes" id="UP000053923"/>
    </source>
</evidence>
<keyword evidence="2" id="KW-1185">Reference proteome</keyword>
<name>A0A101JAM7_9ACTN</name>
<dbReference type="Proteomes" id="UP000053923">
    <property type="component" value="Unassembled WGS sequence"/>
</dbReference>
<reference evidence="2" key="1">
    <citation type="submission" date="2015-10" db="EMBL/GenBank/DDBJ databases">
        <authorList>
            <person name="Ju K.-S."/>
            <person name="Doroghazi J.R."/>
            <person name="Metcalf W.W."/>
        </authorList>
    </citation>
    <scope>NUCLEOTIDE SEQUENCE [LARGE SCALE GENOMIC DNA]</scope>
    <source>
        <strain evidence="2">NRRL 3151</strain>
    </source>
</reference>